<dbReference type="InterPro" id="IPR020845">
    <property type="entry name" value="AMP-binding_CS"/>
</dbReference>
<protein>
    <submittedName>
        <fullName evidence="3">Related to phenylacetyl-CoA ligase</fullName>
    </submittedName>
</protein>
<dbReference type="Gene3D" id="3.30.300.30">
    <property type="match status" value="1"/>
</dbReference>
<dbReference type="Pfam" id="PF00501">
    <property type="entry name" value="AMP-binding"/>
    <property type="match status" value="1"/>
</dbReference>
<dbReference type="InterPro" id="IPR025110">
    <property type="entry name" value="AMP-bd_C"/>
</dbReference>
<dbReference type="PROSITE" id="PS00455">
    <property type="entry name" value="AMP_BINDING"/>
    <property type="match status" value="1"/>
</dbReference>
<keyword evidence="3" id="KW-0436">Ligase</keyword>
<dbReference type="PANTHER" id="PTHR24096:SF422">
    <property type="entry name" value="BCDNA.GH02901"/>
    <property type="match status" value="1"/>
</dbReference>
<proteinExistence type="predicted"/>
<dbReference type="PANTHER" id="PTHR24096">
    <property type="entry name" value="LONG-CHAIN-FATTY-ACID--COA LIGASE"/>
    <property type="match status" value="1"/>
</dbReference>
<dbReference type="InterPro" id="IPR045851">
    <property type="entry name" value="AMP-bd_C_sf"/>
</dbReference>
<accession>A0A127ZA16</accession>
<dbReference type="InterPro" id="IPR000873">
    <property type="entry name" value="AMP-dep_synth/lig_dom"/>
</dbReference>
<dbReference type="EMBL" id="LK056662">
    <property type="protein sequence ID" value="CDU22916.1"/>
    <property type="molecule type" value="Genomic_DNA"/>
</dbReference>
<evidence type="ECO:0000313" key="3">
    <source>
        <dbReference type="EMBL" id="CDU22916.1"/>
    </source>
</evidence>
<reference evidence="3" key="1">
    <citation type="submission" date="2014-06" db="EMBL/GenBank/DDBJ databases">
        <authorList>
            <person name="Ju J."/>
            <person name="Zhang J."/>
        </authorList>
    </citation>
    <scope>NUCLEOTIDE SEQUENCE</scope>
    <source>
        <strain evidence="3">SscI8</strain>
    </source>
</reference>
<dbReference type="GO" id="GO:0016405">
    <property type="term" value="F:CoA-ligase activity"/>
    <property type="evidence" value="ECO:0007669"/>
    <property type="project" value="TreeGrafter"/>
</dbReference>
<sequence length="607" mass="66709">MIFASASEPVKELPDDLDVYGFIYEYFPPSRPDLRNTNLPLLIDEATGQQWTFGQAKENTDLLSVALSERCGIRLDTRAGVYATNSIYFPIAVWATHRLGATISPANPAFMSKELSFQLEASDSKLLFVSEDAVSLKNGFEAAKLANIPRDRVVVIQEPVTAQKDSESNYGRIQRKTHGAWTLAGLIEEGRDIVKAQGQEVFDSTRHKLQPGEGRTKIAFLSFSSGTTGLPKGVAIQHYAVTSNALQTMAHNKVGNTIGAPGRFCPGKDVSLGVLPQVHIFGLSSCTHFTFFAGIANLVMPKFRGIEAMIKTIIKYRISVWWLVPPQVVLLCKDPCIPAYLDELRKVARFAMVGAAPLSDDLSRQFTKRFPELDWGQGSGMTETCSVTTMFPIGEPAVMGSAGRLISNTEAKVVDSQGREVGYDELGELWLRGPQITLGYTNNEQATKETFLPGGWLRSGDEVKITRQDDVFFIDRLKELIKVKGFQVAPAELEGFLLDHPDVSDCGVIGVQDEAAGELPFAFVALSQDARKRTSSAGKGEEDAIKQSILKFVADNKVRYKHLCGVAFLDAIPKTASGKILRREMREMAKKLPAEAVQEKRKVVAKL</sequence>
<gene>
    <name evidence="3" type="ORF">SPSC_01546</name>
</gene>
<feature type="domain" description="AMP-dependent synthetase/ligase" evidence="1">
    <location>
        <begin position="40"/>
        <end position="440"/>
    </location>
</feature>
<dbReference type="OrthoDB" id="6509636at2759"/>
<evidence type="ECO:0000259" key="2">
    <source>
        <dbReference type="Pfam" id="PF13193"/>
    </source>
</evidence>
<dbReference type="Pfam" id="PF13193">
    <property type="entry name" value="AMP-binding_C"/>
    <property type="match status" value="1"/>
</dbReference>
<dbReference type="SUPFAM" id="SSF56801">
    <property type="entry name" value="Acetyl-CoA synthetase-like"/>
    <property type="match status" value="1"/>
</dbReference>
<evidence type="ECO:0000259" key="1">
    <source>
        <dbReference type="Pfam" id="PF00501"/>
    </source>
</evidence>
<dbReference type="Gene3D" id="3.40.50.12780">
    <property type="entry name" value="N-terminal domain of ligase-like"/>
    <property type="match status" value="1"/>
</dbReference>
<organism evidence="3">
    <name type="scientific">Sporisorium scitamineum</name>
    <dbReference type="NCBI Taxonomy" id="49012"/>
    <lineage>
        <taxon>Eukaryota</taxon>
        <taxon>Fungi</taxon>
        <taxon>Dikarya</taxon>
        <taxon>Basidiomycota</taxon>
        <taxon>Ustilaginomycotina</taxon>
        <taxon>Ustilaginomycetes</taxon>
        <taxon>Ustilaginales</taxon>
        <taxon>Ustilaginaceae</taxon>
        <taxon>Sporisorium</taxon>
    </lineage>
</organism>
<name>A0A127ZA16_9BASI</name>
<dbReference type="AlphaFoldDB" id="A0A127ZA16"/>
<dbReference type="InterPro" id="IPR042099">
    <property type="entry name" value="ANL_N_sf"/>
</dbReference>
<feature type="domain" description="AMP-binding enzyme C-terminal" evidence="2">
    <location>
        <begin position="492"/>
        <end position="579"/>
    </location>
</feature>